<name>A0AAV5D341_ELECO</name>
<dbReference type="EMBL" id="BQKI01000011">
    <property type="protein sequence ID" value="GJN04773.1"/>
    <property type="molecule type" value="Genomic_DNA"/>
</dbReference>
<accession>A0AAV5D341</accession>
<keyword evidence="2" id="KW-1185">Reference proteome</keyword>
<gene>
    <name evidence="1" type="primary">ga22345</name>
    <name evidence="1" type="ORF">PR202_ga22345</name>
</gene>
<dbReference type="Proteomes" id="UP001054889">
    <property type="component" value="Unassembled WGS sequence"/>
</dbReference>
<reference evidence="1" key="2">
    <citation type="submission" date="2021-12" db="EMBL/GenBank/DDBJ databases">
        <title>Resequencing data analysis of finger millet.</title>
        <authorList>
            <person name="Hatakeyama M."/>
            <person name="Aluri S."/>
            <person name="Balachadran M.T."/>
            <person name="Sivarajan S.R."/>
            <person name="Poveda L."/>
            <person name="Shimizu-Inatsugi R."/>
            <person name="Schlapbach R."/>
            <person name="Sreeman S.M."/>
            <person name="Shimizu K.K."/>
        </authorList>
    </citation>
    <scope>NUCLEOTIDE SEQUENCE</scope>
</reference>
<reference evidence="1" key="1">
    <citation type="journal article" date="2018" name="DNA Res.">
        <title>Multiple hybrid de novo genome assembly of finger millet, an orphan allotetraploid crop.</title>
        <authorList>
            <person name="Hatakeyama M."/>
            <person name="Aluri S."/>
            <person name="Balachadran M.T."/>
            <person name="Sivarajan S.R."/>
            <person name="Patrignani A."/>
            <person name="Gruter S."/>
            <person name="Poveda L."/>
            <person name="Shimizu-Inatsugi R."/>
            <person name="Baeten J."/>
            <person name="Francoijs K.J."/>
            <person name="Nataraja K.N."/>
            <person name="Reddy Y.A.N."/>
            <person name="Phadnis S."/>
            <person name="Ravikumar R.L."/>
            <person name="Schlapbach R."/>
            <person name="Sreeman S.M."/>
            <person name="Shimizu K.K."/>
        </authorList>
    </citation>
    <scope>NUCLEOTIDE SEQUENCE</scope>
</reference>
<dbReference type="AlphaFoldDB" id="A0AAV5D341"/>
<evidence type="ECO:0000313" key="2">
    <source>
        <dbReference type="Proteomes" id="UP001054889"/>
    </source>
</evidence>
<organism evidence="1 2">
    <name type="scientific">Eleusine coracana subsp. coracana</name>
    <dbReference type="NCBI Taxonomy" id="191504"/>
    <lineage>
        <taxon>Eukaryota</taxon>
        <taxon>Viridiplantae</taxon>
        <taxon>Streptophyta</taxon>
        <taxon>Embryophyta</taxon>
        <taxon>Tracheophyta</taxon>
        <taxon>Spermatophyta</taxon>
        <taxon>Magnoliopsida</taxon>
        <taxon>Liliopsida</taxon>
        <taxon>Poales</taxon>
        <taxon>Poaceae</taxon>
        <taxon>PACMAD clade</taxon>
        <taxon>Chloridoideae</taxon>
        <taxon>Cynodonteae</taxon>
        <taxon>Eleusininae</taxon>
        <taxon>Eleusine</taxon>
    </lineage>
</organism>
<evidence type="ECO:0000313" key="1">
    <source>
        <dbReference type="EMBL" id="GJN04773.1"/>
    </source>
</evidence>
<proteinExistence type="predicted"/>
<sequence>MDKMEEGNVETQPHAKAEYKLPNPIIGKVPGTTEIVLVESISRHVGRFQNALPFYKGKVRCGDDDLGYGYGTGEHEGFVFLAFPWFQSTFMDFMDKSCKNTVDLERFSEDFIRLVTCIVYGLIELHSYNYYCPNLSGKQILVLKEHNSVFAKLWGFCPLELGNEKGKDMDWVRLGQILRKTAKNHKSYTIEIADLCERMMQGTLKGLWDMATCGTGVSNGEEIVGGLWGWPGRLSRKDWQVGCRVLLVQRQLGKWCSAAVPRGSMGMSSGTGRMASAGGGHNLLDGKDCSVYFDVWISVFW</sequence>
<protein>
    <submittedName>
        <fullName evidence="1">Uncharacterized protein</fullName>
    </submittedName>
</protein>
<comment type="caution">
    <text evidence="1">The sequence shown here is derived from an EMBL/GenBank/DDBJ whole genome shotgun (WGS) entry which is preliminary data.</text>
</comment>